<comment type="cofactor">
    <cofactor evidence="10">
        <name>[4Fe-4S] cluster</name>
        <dbReference type="ChEBI" id="CHEBI:49883"/>
    </cofactor>
    <text evidence="10">Binds 1 [4Fe-4S] cluster per subunit.</text>
</comment>
<feature type="binding site" evidence="10">
    <location>
        <position position="25"/>
    </location>
    <ligand>
        <name>iminosuccinate</name>
        <dbReference type="ChEBI" id="CHEBI:77875"/>
    </ligand>
</feature>
<comment type="similarity">
    <text evidence="10">Belongs to the quinolinate synthase family. Type 2 subfamily.</text>
</comment>
<dbReference type="STRING" id="867904.Metho_0339"/>
<reference evidence="12" key="1">
    <citation type="submission" date="2012-02" db="EMBL/GenBank/DDBJ databases">
        <title>Complete sequence of chromosome of Methanomethylovorans hollandica DSM 15978.</title>
        <authorList>
            <person name="Lucas S."/>
            <person name="Copeland A."/>
            <person name="Lapidus A."/>
            <person name="Glavina del Rio T."/>
            <person name="Dalin E."/>
            <person name="Tice H."/>
            <person name="Bruce D."/>
            <person name="Goodwin L."/>
            <person name="Pitluck S."/>
            <person name="Peters L."/>
            <person name="Mikhailova N."/>
            <person name="Held B."/>
            <person name="Kyrpides N."/>
            <person name="Mavromatis K."/>
            <person name="Ivanova N."/>
            <person name="Brettin T."/>
            <person name="Detter J.C."/>
            <person name="Han C."/>
            <person name="Larimer F."/>
            <person name="Land M."/>
            <person name="Hauser L."/>
            <person name="Markowitz V."/>
            <person name="Cheng J.-F."/>
            <person name="Hugenholtz P."/>
            <person name="Woyke T."/>
            <person name="Wu D."/>
            <person name="Spring S."/>
            <person name="Schroeder M."/>
            <person name="Brambilla E."/>
            <person name="Klenk H.-P."/>
            <person name="Eisen J.A."/>
        </authorList>
    </citation>
    <scope>NUCLEOTIDE SEQUENCE [LARGE SCALE GENOMIC DNA]</scope>
    <source>
        <strain evidence="12">DSM 15978 / NBRC 107637 / DMS1</strain>
    </source>
</reference>
<keyword evidence="12" id="KW-1185">Reference proteome</keyword>
<keyword evidence="9 10" id="KW-0411">Iron-sulfur</keyword>
<feature type="binding site" evidence="10">
    <location>
        <position position="130"/>
    </location>
    <ligand>
        <name>iminosuccinate</name>
        <dbReference type="ChEBI" id="CHEBI:77875"/>
    </ligand>
</feature>
<evidence type="ECO:0000256" key="8">
    <source>
        <dbReference type="ARBA" id="ARBA00023004"/>
    </source>
</evidence>
<dbReference type="GeneID" id="14407445"/>
<dbReference type="KEGG" id="mhz:Metho_0339"/>
<dbReference type="FunFam" id="3.40.50.10800:FF:000003">
    <property type="entry name" value="Quinolinate synthase A"/>
    <property type="match status" value="1"/>
</dbReference>
<dbReference type="GO" id="GO:0051539">
    <property type="term" value="F:4 iron, 4 sulfur cluster binding"/>
    <property type="evidence" value="ECO:0007669"/>
    <property type="project" value="UniProtKB-KW"/>
</dbReference>
<keyword evidence="8 10" id="KW-0408">Iron</keyword>
<comment type="catalytic activity">
    <reaction evidence="10">
        <text>iminosuccinate + dihydroxyacetone phosphate = quinolinate + phosphate + 2 H2O + H(+)</text>
        <dbReference type="Rhea" id="RHEA:25888"/>
        <dbReference type="ChEBI" id="CHEBI:15377"/>
        <dbReference type="ChEBI" id="CHEBI:15378"/>
        <dbReference type="ChEBI" id="CHEBI:29959"/>
        <dbReference type="ChEBI" id="CHEBI:43474"/>
        <dbReference type="ChEBI" id="CHEBI:57642"/>
        <dbReference type="ChEBI" id="CHEBI:77875"/>
        <dbReference type="EC" id="2.5.1.72"/>
    </reaction>
</comment>
<dbReference type="InterPro" id="IPR023066">
    <property type="entry name" value="Quinolinate_synth_type2"/>
</dbReference>
<keyword evidence="4 10" id="KW-0963">Cytoplasm</keyword>
<evidence type="ECO:0000256" key="1">
    <source>
        <dbReference type="ARBA" id="ARBA00005065"/>
    </source>
</evidence>
<evidence type="ECO:0000256" key="4">
    <source>
        <dbReference type="ARBA" id="ARBA00022490"/>
    </source>
</evidence>
<keyword evidence="7 10" id="KW-0479">Metal-binding</keyword>
<evidence type="ECO:0000256" key="9">
    <source>
        <dbReference type="ARBA" id="ARBA00023014"/>
    </source>
</evidence>
<dbReference type="GO" id="GO:0005737">
    <property type="term" value="C:cytoplasm"/>
    <property type="evidence" value="ECO:0007669"/>
    <property type="project" value="UniProtKB-SubCell"/>
</dbReference>
<dbReference type="InterPro" id="IPR036094">
    <property type="entry name" value="NadA_sf"/>
</dbReference>
<comment type="pathway">
    <text evidence="1 10">Cofactor biosynthesis; NAD(+) biosynthesis; quinolinate from iminoaspartate: step 1/1.</text>
</comment>
<dbReference type="GO" id="GO:0008987">
    <property type="term" value="F:quinolinate synthetase A activity"/>
    <property type="evidence" value="ECO:0007669"/>
    <property type="project" value="UniProtKB-UniRule"/>
</dbReference>
<dbReference type="SUPFAM" id="SSF142754">
    <property type="entry name" value="NadA-like"/>
    <property type="match status" value="1"/>
</dbReference>
<evidence type="ECO:0000256" key="10">
    <source>
        <dbReference type="HAMAP-Rule" id="MF_00568"/>
    </source>
</evidence>
<organism evidence="11 12">
    <name type="scientific">Methanomethylovorans hollandica (strain DSM 15978 / NBRC 107637 / DMS1)</name>
    <dbReference type="NCBI Taxonomy" id="867904"/>
    <lineage>
        <taxon>Archaea</taxon>
        <taxon>Methanobacteriati</taxon>
        <taxon>Methanobacteriota</taxon>
        <taxon>Stenosarchaea group</taxon>
        <taxon>Methanomicrobia</taxon>
        <taxon>Methanosarcinales</taxon>
        <taxon>Methanosarcinaceae</taxon>
        <taxon>Methanomethylovorans</taxon>
    </lineage>
</organism>
<dbReference type="GO" id="GO:0034628">
    <property type="term" value="P:'de novo' NAD+ biosynthetic process from L-aspartate"/>
    <property type="evidence" value="ECO:0007669"/>
    <property type="project" value="TreeGrafter"/>
</dbReference>
<keyword evidence="5 10" id="KW-0662">Pyridine nucleotide biosynthesis</keyword>
<feature type="binding site" evidence="10">
    <location>
        <position position="172"/>
    </location>
    <ligand>
        <name>[4Fe-4S] cluster</name>
        <dbReference type="ChEBI" id="CHEBI:49883"/>
    </ligand>
</feature>
<accession>L0KT47</accession>
<keyword evidence="3 10" id="KW-0004">4Fe-4S</keyword>
<dbReference type="InterPro" id="IPR003473">
    <property type="entry name" value="NadA"/>
</dbReference>
<evidence type="ECO:0000256" key="2">
    <source>
        <dbReference type="ARBA" id="ARBA00012669"/>
    </source>
</evidence>
<dbReference type="EMBL" id="CP003362">
    <property type="protein sequence ID" value="AGB48612.1"/>
    <property type="molecule type" value="Genomic_DNA"/>
</dbReference>
<protein>
    <recommendedName>
        <fullName evidence="2 10">Quinolinate synthase</fullName>
        <ecNumber evidence="2 10">2.5.1.72</ecNumber>
    </recommendedName>
</protein>
<dbReference type="Gene3D" id="3.40.50.10800">
    <property type="entry name" value="NadA-like"/>
    <property type="match status" value="3"/>
</dbReference>
<dbReference type="NCBIfam" id="TIGR00550">
    <property type="entry name" value="nadA"/>
    <property type="match status" value="1"/>
</dbReference>
<comment type="subcellular location">
    <subcellularLocation>
        <location evidence="10">Cytoplasm</location>
    </subcellularLocation>
</comment>
<evidence type="ECO:0000256" key="5">
    <source>
        <dbReference type="ARBA" id="ARBA00022642"/>
    </source>
</evidence>
<gene>
    <name evidence="10" type="primary">nadA</name>
    <name evidence="11" type="ordered locus">Metho_0339</name>
</gene>
<evidence type="ECO:0000256" key="3">
    <source>
        <dbReference type="ARBA" id="ARBA00022485"/>
    </source>
</evidence>
<dbReference type="Proteomes" id="UP000010866">
    <property type="component" value="Chromosome"/>
</dbReference>
<keyword evidence="6 10" id="KW-0808">Transferase</keyword>
<dbReference type="GO" id="GO:0046872">
    <property type="term" value="F:metal ion binding"/>
    <property type="evidence" value="ECO:0007669"/>
    <property type="project" value="UniProtKB-KW"/>
</dbReference>
<dbReference type="NCBIfam" id="NF006879">
    <property type="entry name" value="PRK09375.1-4"/>
    <property type="match status" value="1"/>
</dbReference>
<dbReference type="OrthoDB" id="5931at2157"/>
<feature type="binding site" evidence="10">
    <location>
        <position position="215"/>
    </location>
    <ligand>
        <name>iminosuccinate</name>
        <dbReference type="ChEBI" id="CHEBI:77875"/>
    </ligand>
</feature>
<evidence type="ECO:0000313" key="12">
    <source>
        <dbReference type="Proteomes" id="UP000010866"/>
    </source>
</evidence>
<evidence type="ECO:0000256" key="7">
    <source>
        <dbReference type="ARBA" id="ARBA00022723"/>
    </source>
</evidence>
<dbReference type="NCBIfam" id="NF006878">
    <property type="entry name" value="PRK09375.1-2"/>
    <property type="match status" value="1"/>
</dbReference>
<sequence length="306" mass="34668">MQDTRELIEKIAEIKKERNAVILAHNYEREEIQDVADFVGDSLELSQKAVELEADVIVFCGVHFMAESAAVLSPGKTVLLPEIDARCPMADMARVDDLRSLKKEHPDAAVVCYVNTTAEIKAECDICCTSANAIEVVNSVEQNKVIFVPDKNLADYVARHTDKQIIPWVGYCPTHNQILPIDVQRAKSLHPMAEVLAHPECRREVLDMSDMIFSTTGMVNYVRTSSNTEFIIATESGLLHRLKKENPNKRFYPVSPYSMCPDMKMIDLRAVADSMEHMRYVISVPEDIRFKAKQSLDRMLAVKRKR</sequence>
<dbReference type="HAMAP" id="MF_00568">
    <property type="entry name" value="NadA_type2"/>
    <property type="match status" value="1"/>
</dbReference>
<feature type="binding site" evidence="10">
    <location>
        <begin position="198"/>
        <end position="200"/>
    </location>
    <ligand>
        <name>iminosuccinate</name>
        <dbReference type="ChEBI" id="CHEBI:77875"/>
    </ligand>
</feature>
<dbReference type="HOGENOM" id="CLU_047382_0_0_2"/>
<dbReference type="AlphaFoldDB" id="L0KT47"/>
<feature type="binding site" evidence="10">
    <location>
        <begin position="113"/>
        <end position="115"/>
    </location>
    <ligand>
        <name>iminosuccinate</name>
        <dbReference type="ChEBI" id="CHEBI:77875"/>
    </ligand>
</feature>
<feature type="binding site" evidence="10">
    <location>
        <position position="260"/>
    </location>
    <ligand>
        <name>[4Fe-4S] cluster</name>
        <dbReference type="ChEBI" id="CHEBI:49883"/>
    </ligand>
</feature>
<evidence type="ECO:0000256" key="6">
    <source>
        <dbReference type="ARBA" id="ARBA00022679"/>
    </source>
</evidence>
<name>L0KT47_METHD</name>
<evidence type="ECO:0000313" key="11">
    <source>
        <dbReference type="EMBL" id="AGB48612.1"/>
    </source>
</evidence>
<dbReference type="EC" id="2.5.1.72" evidence="2 10"/>
<feature type="binding site" evidence="10">
    <location>
        <position position="87"/>
    </location>
    <ligand>
        <name>[4Fe-4S] cluster</name>
        <dbReference type="ChEBI" id="CHEBI:49883"/>
    </ligand>
</feature>
<dbReference type="PANTHER" id="PTHR30573:SF0">
    <property type="entry name" value="QUINOLINATE SYNTHASE, CHLOROPLASTIC"/>
    <property type="match status" value="1"/>
</dbReference>
<proteinExistence type="inferred from homology"/>
<dbReference type="UniPathway" id="UPA00253">
    <property type="reaction ID" value="UER00327"/>
</dbReference>
<dbReference type="RefSeq" id="WP_015323781.1">
    <property type="nucleotide sequence ID" value="NC_019977.1"/>
</dbReference>
<dbReference type="PANTHER" id="PTHR30573">
    <property type="entry name" value="QUINOLINATE SYNTHETASE A"/>
    <property type="match status" value="1"/>
</dbReference>
<feature type="binding site" evidence="10">
    <location>
        <position position="42"/>
    </location>
    <ligand>
        <name>iminosuccinate</name>
        <dbReference type="ChEBI" id="CHEBI:77875"/>
    </ligand>
</feature>
<comment type="function">
    <text evidence="10">Catalyzes the condensation of iminoaspartate with dihydroxyacetone phosphate to form quinolinate.</text>
</comment>
<dbReference type="Pfam" id="PF02445">
    <property type="entry name" value="NadA"/>
    <property type="match status" value="1"/>
</dbReference>